<feature type="transmembrane region" description="Helical" evidence="1">
    <location>
        <begin position="12"/>
        <end position="35"/>
    </location>
</feature>
<name>C7NQ39_HALUD</name>
<dbReference type="eggNOG" id="arCOG09397">
    <property type="taxonomic scope" value="Archaea"/>
</dbReference>
<accession>C7NQ39</accession>
<dbReference type="STRING" id="519442.Huta_1609"/>
<dbReference type="Proteomes" id="UP000002071">
    <property type="component" value="Chromosome"/>
</dbReference>
<keyword evidence="1" id="KW-0812">Transmembrane</keyword>
<keyword evidence="3" id="KW-1185">Reference proteome</keyword>
<evidence type="ECO:0000313" key="2">
    <source>
        <dbReference type="EMBL" id="ACV11783.1"/>
    </source>
</evidence>
<keyword evidence="1" id="KW-0472">Membrane</keyword>
<reference evidence="2 3" key="1">
    <citation type="journal article" date="2009" name="Stand. Genomic Sci.">
        <title>Complete genome sequence of Halorhabdus utahensis type strain (AX-2).</title>
        <authorList>
            <person name="Anderson I."/>
            <person name="Tindall B.J."/>
            <person name="Pomrenke H."/>
            <person name="Goker M."/>
            <person name="Lapidus A."/>
            <person name="Nolan M."/>
            <person name="Copeland A."/>
            <person name="Glavina Del Rio T."/>
            <person name="Chen F."/>
            <person name="Tice H."/>
            <person name="Cheng J.F."/>
            <person name="Lucas S."/>
            <person name="Chertkov O."/>
            <person name="Bruce D."/>
            <person name="Brettin T."/>
            <person name="Detter J.C."/>
            <person name="Han C."/>
            <person name="Goodwin L."/>
            <person name="Land M."/>
            <person name="Hauser L."/>
            <person name="Chang Y.J."/>
            <person name="Jeffries C.D."/>
            <person name="Pitluck S."/>
            <person name="Pati A."/>
            <person name="Mavromatis K."/>
            <person name="Ivanova N."/>
            <person name="Ovchinnikova G."/>
            <person name="Chen A."/>
            <person name="Palaniappan K."/>
            <person name="Chain P."/>
            <person name="Rohde M."/>
            <person name="Bristow J."/>
            <person name="Eisen J.A."/>
            <person name="Markowitz V."/>
            <person name="Hugenholtz P."/>
            <person name="Kyrpides N.C."/>
            <person name="Klenk H.P."/>
        </authorList>
    </citation>
    <scope>NUCLEOTIDE SEQUENCE [LARGE SCALE GENOMIC DNA]</scope>
    <source>
        <strain evidence="3">DSM 12940 / JCM 11049 / AX-2</strain>
    </source>
</reference>
<organism evidence="2 3">
    <name type="scientific">Halorhabdus utahensis (strain DSM 12940 / JCM 11049 / AX-2)</name>
    <dbReference type="NCBI Taxonomy" id="519442"/>
    <lineage>
        <taxon>Archaea</taxon>
        <taxon>Methanobacteriati</taxon>
        <taxon>Methanobacteriota</taxon>
        <taxon>Stenosarchaea group</taxon>
        <taxon>Halobacteria</taxon>
        <taxon>Halobacteriales</taxon>
        <taxon>Haloarculaceae</taxon>
        <taxon>Halorhabdus</taxon>
    </lineage>
</organism>
<dbReference type="GeneID" id="8383888"/>
<keyword evidence="1" id="KW-1133">Transmembrane helix</keyword>
<sequence length="78" mass="8125">MANVNPVEGIVYGFRLLAYFLVVGIIGAVIAGIGYLSGEGIMMVVFGLLGYIFIMGGLLGAQYKLIADAVEKGLLAAK</sequence>
<evidence type="ECO:0000256" key="1">
    <source>
        <dbReference type="SAM" id="Phobius"/>
    </source>
</evidence>
<dbReference type="EMBL" id="CP001687">
    <property type="protein sequence ID" value="ACV11783.1"/>
    <property type="molecule type" value="Genomic_DNA"/>
</dbReference>
<protein>
    <recommendedName>
        <fullName evidence="4">DUF4282 domain-containing protein</fullName>
    </recommendedName>
</protein>
<evidence type="ECO:0008006" key="4">
    <source>
        <dbReference type="Google" id="ProtNLM"/>
    </source>
</evidence>
<dbReference type="AlphaFoldDB" id="C7NQ39"/>
<gene>
    <name evidence="2" type="ordered locus">Huta_1609</name>
</gene>
<dbReference type="RefSeq" id="WP_015789356.1">
    <property type="nucleotide sequence ID" value="NC_013158.1"/>
</dbReference>
<evidence type="ECO:0000313" key="3">
    <source>
        <dbReference type="Proteomes" id="UP000002071"/>
    </source>
</evidence>
<dbReference type="KEGG" id="hut:Huta_1609"/>
<feature type="transmembrane region" description="Helical" evidence="1">
    <location>
        <begin position="41"/>
        <end position="61"/>
    </location>
</feature>
<proteinExistence type="predicted"/>
<dbReference type="HOGENOM" id="CLU_175271_0_0_2"/>